<dbReference type="EMBL" id="GBXM01093458">
    <property type="protein sequence ID" value="JAH15119.1"/>
    <property type="molecule type" value="Transcribed_RNA"/>
</dbReference>
<dbReference type="InterPro" id="IPR012579">
    <property type="entry name" value="NOL7_C"/>
</dbReference>
<name>A0A0E9QEA1_ANGAN</name>
<evidence type="ECO:0000313" key="3">
    <source>
        <dbReference type="EMBL" id="JAH15119.1"/>
    </source>
</evidence>
<proteinExistence type="predicted"/>
<dbReference type="GO" id="GO:0005634">
    <property type="term" value="C:nucleus"/>
    <property type="evidence" value="ECO:0007669"/>
    <property type="project" value="InterPro"/>
</dbReference>
<feature type="transmembrane region" description="Helical" evidence="1">
    <location>
        <begin position="6"/>
        <end position="24"/>
    </location>
</feature>
<accession>A0A0E9QEA1</accession>
<keyword evidence="1" id="KW-0472">Membrane</keyword>
<sequence>MPPTWSFVWFSNLFLVSFSVNQLFTAKQEGLNKTAAVQFVDKQWGESG</sequence>
<feature type="domain" description="U3 small nucleolar RNA-associated protein NOL7 C-terminal" evidence="2">
    <location>
        <begin position="20"/>
        <end position="45"/>
    </location>
</feature>
<reference evidence="3" key="2">
    <citation type="journal article" date="2015" name="Fish Shellfish Immunol.">
        <title>Early steps in the European eel (Anguilla anguilla)-Vibrio vulnificus interaction in the gills: Role of the RtxA13 toxin.</title>
        <authorList>
            <person name="Callol A."/>
            <person name="Pajuelo D."/>
            <person name="Ebbesson L."/>
            <person name="Teles M."/>
            <person name="MacKenzie S."/>
            <person name="Amaro C."/>
        </authorList>
    </citation>
    <scope>NUCLEOTIDE SEQUENCE</scope>
</reference>
<keyword evidence="1" id="KW-0812">Transmembrane</keyword>
<dbReference type="Pfam" id="PF08157">
    <property type="entry name" value="NUC129"/>
    <property type="match status" value="1"/>
</dbReference>
<reference evidence="3" key="1">
    <citation type="submission" date="2014-11" db="EMBL/GenBank/DDBJ databases">
        <authorList>
            <person name="Amaro Gonzalez C."/>
        </authorList>
    </citation>
    <scope>NUCLEOTIDE SEQUENCE</scope>
</reference>
<dbReference type="AlphaFoldDB" id="A0A0E9QEA1"/>
<protein>
    <recommendedName>
        <fullName evidence="2">U3 small nucleolar RNA-associated protein NOL7 C-terminal domain-containing protein</fullName>
    </recommendedName>
</protein>
<keyword evidence="1" id="KW-1133">Transmembrane helix</keyword>
<organism evidence="3">
    <name type="scientific">Anguilla anguilla</name>
    <name type="common">European freshwater eel</name>
    <name type="synonym">Muraena anguilla</name>
    <dbReference type="NCBI Taxonomy" id="7936"/>
    <lineage>
        <taxon>Eukaryota</taxon>
        <taxon>Metazoa</taxon>
        <taxon>Chordata</taxon>
        <taxon>Craniata</taxon>
        <taxon>Vertebrata</taxon>
        <taxon>Euteleostomi</taxon>
        <taxon>Actinopterygii</taxon>
        <taxon>Neopterygii</taxon>
        <taxon>Teleostei</taxon>
        <taxon>Anguilliformes</taxon>
        <taxon>Anguillidae</taxon>
        <taxon>Anguilla</taxon>
    </lineage>
</organism>
<evidence type="ECO:0000259" key="2">
    <source>
        <dbReference type="Pfam" id="PF08157"/>
    </source>
</evidence>
<evidence type="ECO:0000256" key="1">
    <source>
        <dbReference type="SAM" id="Phobius"/>
    </source>
</evidence>